<evidence type="ECO:0000313" key="2">
    <source>
        <dbReference type="EMBL" id="QNG78959.1"/>
    </source>
</evidence>
<evidence type="ECO:0000256" key="1">
    <source>
        <dbReference type="SAM" id="Phobius"/>
    </source>
</evidence>
<protein>
    <submittedName>
        <fullName evidence="2">Uncharacterized protein</fullName>
    </submittedName>
</protein>
<proteinExistence type="predicted"/>
<dbReference type="EMBL" id="CP060025">
    <property type="protein sequence ID" value="QNG78959.1"/>
    <property type="molecule type" value="Genomic_DNA"/>
</dbReference>
<keyword evidence="1" id="KW-0472">Membrane</keyword>
<accession>A0AAX1IIJ0</accession>
<dbReference type="AlphaFoldDB" id="A0AAX1IIJ0"/>
<gene>
    <name evidence="2" type="ORF">GPNADHDJ_03186</name>
</gene>
<reference evidence="2 3" key="1">
    <citation type="submission" date="2020-08" db="EMBL/GenBank/DDBJ databases">
        <title>Phenotypic and transcriptomic analysis of seven clinical Stenotrophomonas maltophilia isolates identify a small set of shared and commonly regulated genes involved in biofilm lifestyle.</title>
        <authorList>
            <person name="Alio I."/>
            <person name="Gudzuhn M."/>
            <person name="Streit W."/>
        </authorList>
    </citation>
    <scope>NUCLEOTIDE SEQUENCE [LARGE SCALE GENOMIC DNA]</scope>
    <source>
        <strain evidence="2 3">UHH_SKK55</strain>
    </source>
</reference>
<name>A0AAX1IIJ0_STEMA</name>
<dbReference type="RefSeq" id="WP_255313069.1">
    <property type="nucleotide sequence ID" value="NZ_BKBG02000001.1"/>
</dbReference>
<evidence type="ECO:0000313" key="3">
    <source>
        <dbReference type="Proteomes" id="UP000515598"/>
    </source>
</evidence>
<dbReference type="Proteomes" id="UP000515598">
    <property type="component" value="Chromosome"/>
</dbReference>
<keyword evidence="1" id="KW-0812">Transmembrane</keyword>
<organism evidence="2 3">
    <name type="scientific">Stenotrophomonas maltophilia</name>
    <name type="common">Pseudomonas maltophilia</name>
    <name type="synonym">Xanthomonas maltophilia</name>
    <dbReference type="NCBI Taxonomy" id="40324"/>
    <lineage>
        <taxon>Bacteria</taxon>
        <taxon>Pseudomonadati</taxon>
        <taxon>Pseudomonadota</taxon>
        <taxon>Gammaproteobacteria</taxon>
        <taxon>Lysobacterales</taxon>
        <taxon>Lysobacteraceae</taxon>
        <taxon>Stenotrophomonas</taxon>
        <taxon>Stenotrophomonas maltophilia group</taxon>
    </lineage>
</organism>
<feature type="transmembrane region" description="Helical" evidence="1">
    <location>
        <begin position="18"/>
        <end position="39"/>
    </location>
</feature>
<keyword evidence="1" id="KW-1133">Transmembrane helix</keyword>
<sequence>MYIFADAYEFAVDNVGNLLITLLSFSVVSYVAANVAGLLA</sequence>